<sequence>MYSRPTFMTFLQQPSELAELQAGKQVFAREEVQSFLYSIRSVSDKDAVLHDLAPLLTASDSFRAGMLAMICGGLVEMGGDLSIVVNGTLDLLVRQLCCLKDYVRMKEHLSAHEMFLHFPEAMRAHAALPLTIPAAMTMLCRDKEARMYWQRRKDLLDVMHELADTDEIPFYLRRTLSLLDDQELVVLDQLNKRGFLVCLVGVQDVMYHCYALLQDTILQHTGPGYLDAEPTEPEAVRYAQNYQLTKEDYLSARGSYDYQRFGFNYPGGLFFAGSASFYDLPKLDGIPFLMIEKKFMTFQWEPANMYPVLHESLASRVNLVHEMASDEVDAWLKRIFN</sequence>
<organism evidence="1 3">
    <name type="scientific">Dictyobacter alpinus</name>
    <dbReference type="NCBI Taxonomy" id="2014873"/>
    <lineage>
        <taxon>Bacteria</taxon>
        <taxon>Bacillati</taxon>
        <taxon>Chloroflexota</taxon>
        <taxon>Ktedonobacteria</taxon>
        <taxon>Ktedonobacterales</taxon>
        <taxon>Dictyobacteraceae</taxon>
        <taxon>Dictyobacter</taxon>
    </lineage>
</organism>
<keyword evidence="3" id="KW-1185">Reference proteome</keyword>
<dbReference type="EMBL" id="BIFT01000002">
    <property type="protein sequence ID" value="GCE30346.1"/>
    <property type="molecule type" value="Genomic_DNA"/>
</dbReference>
<name>A0A402BG08_9CHLR</name>
<evidence type="ECO:0000313" key="1">
    <source>
        <dbReference type="EMBL" id="GCE30314.1"/>
    </source>
</evidence>
<dbReference type="RefSeq" id="WP_126630446.1">
    <property type="nucleotide sequence ID" value="NZ_BIFT01000002.1"/>
</dbReference>
<proteinExistence type="predicted"/>
<accession>A0A402BG08</accession>
<dbReference type="OrthoDB" id="4518381at2"/>
<dbReference type="Proteomes" id="UP000287171">
    <property type="component" value="Unassembled WGS sequence"/>
</dbReference>
<evidence type="ECO:0000313" key="2">
    <source>
        <dbReference type="EMBL" id="GCE30346.1"/>
    </source>
</evidence>
<reference evidence="1" key="2">
    <citation type="journal article" date="2019" name="Int. J. Syst. Evol. Microbiol.">
        <title>Tengunoibacter tsumagoiensis gen. nov., sp. nov., Dictyobacter kobayashii sp. nov., Dictyobacter alpinus sp. nov., and description of Dictyobacteraceae fam. nov. within the order Ktedonobacterales isolated from Tengu-no-mugimeshi, a soil-like granular mass of micro-organisms, and emended descriptions of the genera Ktedonobacter and Dictyobacter.</title>
        <authorList>
            <person name="Wang C."/>
            <person name="Zheng Y."/>
            <person name="Sakai Y."/>
            <person name="Toyoda A."/>
            <person name="Minakuchi Y."/>
            <person name="Abe K."/>
            <person name="Yokota A."/>
            <person name="Yabe S."/>
        </authorList>
    </citation>
    <scope>NUCLEOTIDE SEQUENCE</scope>
    <source>
        <strain evidence="1">Uno16</strain>
    </source>
</reference>
<evidence type="ECO:0000313" key="3">
    <source>
        <dbReference type="Proteomes" id="UP000287171"/>
    </source>
</evidence>
<protein>
    <submittedName>
        <fullName evidence="1">Uncharacterized protein</fullName>
    </submittedName>
</protein>
<dbReference type="AlphaFoldDB" id="A0A402BG08"/>
<dbReference type="EMBL" id="BIFT01000002">
    <property type="protein sequence ID" value="GCE30314.1"/>
    <property type="molecule type" value="Genomic_DNA"/>
</dbReference>
<comment type="caution">
    <text evidence="1">The sequence shown here is derived from an EMBL/GenBank/DDBJ whole genome shotgun (WGS) entry which is preliminary data.</text>
</comment>
<reference evidence="3" key="1">
    <citation type="submission" date="2018-12" db="EMBL/GenBank/DDBJ databases">
        <title>Tengunoibacter tsumagoiensis gen. nov., sp. nov., Dictyobacter kobayashii sp. nov., D. alpinus sp. nov., and D. joshuensis sp. nov. and description of Dictyobacteraceae fam. nov. within the order Ktedonobacterales isolated from Tengu-no-mugimeshi.</title>
        <authorList>
            <person name="Wang C.M."/>
            <person name="Zheng Y."/>
            <person name="Sakai Y."/>
            <person name="Toyoda A."/>
            <person name="Minakuchi Y."/>
            <person name="Abe K."/>
            <person name="Yokota A."/>
            <person name="Yabe S."/>
        </authorList>
    </citation>
    <scope>NUCLEOTIDE SEQUENCE [LARGE SCALE GENOMIC DNA]</scope>
    <source>
        <strain evidence="3">Uno16</strain>
    </source>
</reference>
<gene>
    <name evidence="1" type="ORF">KDA_57980</name>
    <name evidence="2" type="ORF">KDA_58300</name>
</gene>